<dbReference type="AlphaFoldDB" id="A0A919P114"/>
<name>A0A919P114_9CELL</name>
<dbReference type="Gene3D" id="3.20.20.30">
    <property type="entry name" value="Luciferase-like domain"/>
    <property type="match status" value="1"/>
</dbReference>
<feature type="domain" description="Luciferase-like" evidence="5">
    <location>
        <begin position="27"/>
        <end position="271"/>
    </location>
</feature>
<evidence type="ECO:0000256" key="3">
    <source>
        <dbReference type="ARBA" id="ARBA00023002"/>
    </source>
</evidence>
<dbReference type="SUPFAM" id="SSF51679">
    <property type="entry name" value="Bacterial luciferase-like"/>
    <property type="match status" value="1"/>
</dbReference>
<evidence type="ECO:0000256" key="4">
    <source>
        <dbReference type="ARBA" id="ARBA00023033"/>
    </source>
</evidence>
<sequence>MPIPRHVHLGIDLSDTGARAAAWRDHGSQAQRLFDLDKLTEHVAVAERGALDFVVFDESFALHPSRNTTLQGRLDPALVAARLAPRTVGIGLVAQLDASLTEPGHVAQAVATIDRASGGRAAWQVGGGALDGRTVDAVENTWDAPAARELPRPVDRRDPRFVEVDGVHFAAPQPVRASRSPQGRPPVVVRLDTTGSAVGHDLGADAHDVDVAGRTADVVRIRVDDRATAAELRTQVRDAAARHGRDPDAVRVLVDAFLLLGPDAASAQARLDLLTELGDVQPTAGSLVALGTAVDVASLVTEWFALEAADGFTFRPASVHTDLPGLVDAVVPRLRGAGVFRDRYPRTATLRGTLGIARPPRRTAARTVAAGARVATGAGRSAAAR</sequence>
<keyword evidence="3" id="KW-0560">Oxidoreductase</keyword>
<dbReference type="GO" id="GO:0004497">
    <property type="term" value="F:monooxygenase activity"/>
    <property type="evidence" value="ECO:0007669"/>
    <property type="project" value="UniProtKB-KW"/>
</dbReference>
<accession>A0A919P114</accession>
<keyword evidence="4 6" id="KW-0503">Monooxygenase</keyword>
<dbReference type="EMBL" id="BONK01000006">
    <property type="protein sequence ID" value="GIG21282.1"/>
    <property type="molecule type" value="Genomic_DNA"/>
</dbReference>
<dbReference type="PANTHER" id="PTHR30011">
    <property type="entry name" value="ALKANESULFONATE MONOOXYGENASE-RELATED"/>
    <property type="match status" value="1"/>
</dbReference>
<evidence type="ECO:0000256" key="2">
    <source>
        <dbReference type="ARBA" id="ARBA00022643"/>
    </source>
</evidence>
<dbReference type="PANTHER" id="PTHR30011:SF16">
    <property type="entry name" value="C2H2 FINGER DOMAIN TRANSCRIPTION FACTOR (EUROFUNG)-RELATED"/>
    <property type="match status" value="1"/>
</dbReference>
<reference evidence="6" key="1">
    <citation type="submission" date="2021-01" db="EMBL/GenBank/DDBJ databases">
        <title>Whole genome shotgun sequence of Cellulomonas chitinilytica NBRC 110799.</title>
        <authorList>
            <person name="Komaki H."/>
            <person name="Tamura T."/>
        </authorList>
    </citation>
    <scope>NUCLEOTIDE SEQUENCE</scope>
    <source>
        <strain evidence="6">NBRC 110799</strain>
    </source>
</reference>
<dbReference type="GO" id="GO:0016705">
    <property type="term" value="F:oxidoreductase activity, acting on paired donors, with incorporation or reduction of molecular oxygen"/>
    <property type="evidence" value="ECO:0007669"/>
    <property type="project" value="InterPro"/>
</dbReference>
<keyword evidence="1" id="KW-0285">Flavoprotein</keyword>
<dbReference type="InterPro" id="IPR036661">
    <property type="entry name" value="Luciferase-like_sf"/>
</dbReference>
<dbReference type="Pfam" id="PF00296">
    <property type="entry name" value="Bac_luciferase"/>
    <property type="match status" value="1"/>
</dbReference>
<gene>
    <name evidence="6" type="ORF">Cch01nite_20060</name>
</gene>
<proteinExistence type="predicted"/>
<organism evidence="6 7">
    <name type="scientific">Cellulomonas chitinilytica</name>
    <dbReference type="NCBI Taxonomy" id="398759"/>
    <lineage>
        <taxon>Bacteria</taxon>
        <taxon>Bacillati</taxon>
        <taxon>Actinomycetota</taxon>
        <taxon>Actinomycetes</taxon>
        <taxon>Micrococcales</taxon>
        <taxon>Cellulomonadaceae</taxon>
        <taxon>Cellulomonas</taxon>
    </lineage>
</organism>
<evidence type="ECO:0000313" key="7">
    <source>
        <dbReference type="Proteomes" id="UP000632740"/>
    </source>
</evidence>
<dbReference type="RefSeq" id="WP_203752573.1">
    <property type="nucleotide sequence ID" value="NZ_BONK01000006.1"/>
</dbReference>
<keyword evidence="2" id="KW-0288">FMN</keyword>
<keyword evidence="7" id="KW-1185">Reference proteome</keyword>
<evidence type="ECO:0000313" key="6">
    <source>
        <dbReference type="EMBL" id="GIG21282.1"/>
    </source>
</evidence>
<dbReference type="Proteomes" id="UP000632740">
    <property type="component" value="Unassembled WGS sequence"/>
</dbReference>
<protein>
    <submittedName>
        <fullName evidence="6">Monooxygenase</fullName>
    </submittedName>
</protein>
<dbReference type="InterPro" id="IPR011251">
    <property type="entry name" value="Luciferase-like_dom"/>
</dbReference>
<dbReference type="InterPro" id="IPR051260">
    <property type="entry name" value="Diverse_substr_monoxygenases"/>
</dbReference>
<evidence type="ECO:0000256" key="1">
    <source>
        <dbReference type="ARBA" id="ARBA00022630"/>
    </source>
</evidence>
<evidence type="ECO:0000259" key="5">
    <source>
        <dbReference type="Pfam" id="PF00296"/>
    </source>
</evidence>
<comment type="caution">
    <text evidence="6">The sequence shown here is derived from an EMBL/GenBank/DDBJ whole genome shotgun (WGS) entry which is preliminary data.</text>
</comment>